<dbReference type="InterPro" id="IPR050216">
    <property type="entry name" value="LRR_domain-containing"/>
</dbReference>
<dbReference type="InterPro" id="IPR001611">
    <property type="entry name" value="Leu-rich_rpt"/>
</dbReference>
<keyword evidence="1" id="KW-0433">Leucine-rich repeat</keyword>
<dbReference type="SUPFAM" id="SSF52058">
    <property type="entry name" value="L domain-like"/>
    <property type="match status" value="1"/>
</dbReference>
<dbReference type="AlphaFoldDB" id="A0A0E9NFB4"/>
<name>A0A0E9NFB4_SAICN</name>
<dbReference type="STRING" id="698492.A0A0E9NFB4"/>
<evidence type="ECO:0000259" key="4">
    <source>
        <dbReference type="Pfam" id="PF23598"/>
    </source>
</evidence>
<protein>
    <recommendedName>
        <fullName evidence="4">Disease resistance R13L4/SHOC-2-like LRR domain-containing protein</fullName>
    </recommendedName>
</protein>
<evidence type="ECO:0000256" key="1">
    <source>
        <dbReference type="ARBA" id="ARBA00022614"/>
    </source>
</evidence>
<feature type="compositionally biased region" description="Low complexity" evidence="3">
    <location>
        <begin position="225"/>
        <end position="238"/>
    </location>
</feature>
<sequence>MGHRREPSHPVTTNGLLSIAYESKGASEAVGKEWDTLDLSTRHMTQMPDEVVEVIKDQIARLALGHNSLSTFSLAIASMTRLRYLNIRSNQFREFPLVLCQCPSLEILDVSRNRLKSLPRDFGNLMSLKVLSISKNKIQMLPTYIGNMTSLKILKIDHNPIVFPGKDITSFEGGEAGMDQWLENLKAYLRTHVHQEDGDDHITTDDDGAETDYMSYGRSVRRAPSFSGGSSKKLVSKSMDVPPEVPPIAHVFTKPAPPLPSKASNRAQFLNAPKLGPPQNGAAPMERSRSNSETGTPEHQRLAKRMGMPPRARTGLGTVLEGSASKHHSRGFSHDSMIDSGNFEGHPNAISEQNSGAYFRRLSHLPQSARASMGSVHVIEAVRGFMFSFSQIHQAVRQYITFCSEPALASAVSRVLYSANVHIGTLVAALEAHENEGDDANPGNVINAVRVCVGAFRHVVGTLLKHLHPLMERADARYSRTLLLLLTGAAAEIQNSWSILRPAMPAFSGTITQPIPHTPVTATPMSRTASPALNRLKSPSTASLTASIAANIAGSVMPGKGHDPFQPAPTATGQTIPETSVTETDEQLFEKISTATAAAQSVLALIGQAVAEDSISTAQNPQTPGATAPATSSKLRELSMMSVGAGEVTRRLSHRLAFVREGGDAFERHKFWEDTNAFVKAVISIAALAKTVSIEFPFPKSVLSGLAAVTRSTKELTILLSVSSFRSVEGSAQLNQAPPTTTTVPMITTTQPSPLSAALGPAAQAVLPSPAAFSNTSSVLTGGPPPGMVNRFDVALGQALRNGSVTSQSTLDLREVALKAASDSGTLPSPSRE</sequence>
<reference evidence="5 6" key="2">
    <citation type="journal article" date="2014" name="J. Gen. Appl. Microbiol.">
        <title>The early diverging ascomycetous budding yeast Saitoella complicata has three histone deacetylases belonging to the Clr6, Hos2, and Rpd3 lineages.</title>
        <authorList>
            <person name="Nishida H."/>
            <person name="Matsumoto T."/>
            <person name="Kondo S."/>
            <person name="Hamamoto M."/>
            <person name="Yoshikawa H."/>
        </authorList>
    </citation>
    <scope>NUCLEOTIDE SEQUENCE [LARGE SCALE GENOMIC DNA]</scope>
    <source>
        <strain evidence="5 6">NRRL Y-17804</strain>
    </source>
</reference>
<feature type="region of interest" description="Disordered" evidence="3">
    <location>
        <begin position="270"/>
        <end position="311"/>
    </location>
</feature>
<keyword evidence="6" id="KW-1185">Reference proteome</keyword>
<dbReference type="OrthoDB" id="1394818at2759"/>
<dbReference type="Proteomes" id="UP000033140">
    <property type="component" value="Unassembled WGS sequence"/>
</dbReference>
<feature type="compositionally biased region" description="Basic and acidic residues" evidence="3">
    <location>
        <begin position="286"/>
        <end position="301"/>
    </location>
</feature>
<dbReference type="InterPro" id="IPR003591">
    <property type="entry name" value="Leu-rich_rpt_typical-subtyp"/>
</dbReference>
<keyword evidence="2" id="KW-0677">Repeat</keyword>
<dbReference type="Pfam" id="PF23598">
    <property type="entry name" value="LRR_14"/>
    <property type="match status" value="1"/>
</dbReference>
<dbReference type="InterPro" id="IPR032675">
    <property type="entry name" value="LRR_dom_sf"/>
</dbReference>
<dbReference type="OMA" id="YNDYFKR"/>
<feature type="region of interest" description="Disordered" evidence="3">
    <location>
        <begin position="220"/>
        <end position="241"/>
    </location>
</feature>
<dbReference type="EMBL" id="BACD03000015">
    <property type="protein sequence ID" value="GAO48534.1"/>
    <property type="molecule type" value="Genomic_DNA"/>
</dbReference>
<dbReference type="Gene3D" id="3.80.10.10">
    <property type="entry name" value="Ribonuclease Inhibitor"/>
    <property type="match status" value="1"/>
</dbReference>
<dbReference type="InterPro" id="IPR055414">
    <property type="entry name" value="LRR_R13L4/SHOC2-like"/>
</dbReference>
<organism evidence="5 6">
    <name type="scientific">Saitoella complicata (strain BCRC 22490 / CBS 7301 / JCM 7358 / NBRC 10748 / NRRL Y-17804)</name>
    <dbReference type="NCBI Taxonomy" id="698492"/>
    <lineage>
        <taxon>Eukaryota</taxon>
        <taxon>Fungi</taxon>
        <taxon>Dikarya</taxon>
        <taxon>Ascomycota</taxon>
        <taxon>Taphrinomycotina</taxon>
        <taxon>Taphrinomycotina incertae sedis</taxon>
        <taxon>Saitoella</taxon>
    </lineage>
</organism>
<dbReference type="PANTHER" id="PTHR48051:SF46">
    <property type="entry name" value="LEUCINE RICH REPEAT-CONTAINING DOMAIN PROTEIN"/>
    <property type="match status" value="1"/>
</dbReference>
<evidence type="ECO:0000313" key="5">
    <source>
        <dbReference type="EMBL" id="GAO48534.1"/>
    </source>
</evidence>
<comment type="caution">
    <text evidence="5">The sequence shown here is derived from an EMBL/GenBank/DDBJ whole genome shotgun (WGS) entry which is preliminary data.</text>
</comment>
<accession>A0A0E9NFB4</accession>
<dbReference type="PROSITE" id="PS51450">
    <property type="entry name" value="LRR"/>
    <property type="match status" value="1"/>
</dbReference>
<gene>
    <name evidence="5" type="ORF">G7K_2707-t1</name>
</gene>
<reference evidence="5 6" key="1">
    <citation type="journal article" date="2011" name="J. Gen. Appl. Microbiol.">
        <title>Draft genome sequencing of the enigmatic yeast Saitoella complicata.</title>
        <authorList>
            <person name="Nishida H."/>
            <person name="Hamamoto M."/>
            <person name="Sugiyama J."/>
        </authorList>
    </citation>
    <scope>NUCLEOTIDE SEQUENCE [LARGE SCALE GENOMIC DNA]</scope>
    <source>
        <strain evidence="5 6">NRRL Y-17804</strain>
    </source>
</reference>
<dbReference type="SMART" id="SM00369">
    <property type="entry name" value="LRR_TYP"/>
    <property type="match status" value="3"/>
</dbReference>
<dbReference type="Pfam" id="PF10428">
    <property type="entry name" value="SOG2"/>
    <property type="match status" value="2"/>
</dbReference>
<evidence type="ECO:0000313" key="6">
    <source>
        <dbReference type="Proteomes" id="UP000033140"/>
    </source>
</evidence>
<proteinExistence type="predicted"/>
<reference evidence="5 6" key="3">
    <citation type="journal article" date="2015" name="Genome Announc.">
        <title>Draft Genome Sequence of the Archiascomycetous Yeast Saitoella complicata.</title>
        <authorList>
            <person name="Yamauchi K."/>
            <person name="Kondo S."/>
            <person name="Hamamoto M."/>
            <person name="Takahashi Y."/>
            <person name="Ogura Y."/>
            <person name="Hayashi T."/>
            <person name="Nishida H."/>
        </authorList>
    </citation>
    <scope>NUCLEOTIDE SEQUENCE [LARGE SCALE GENOMIC DNA]</scope>
    <source>
        <strain evidence="5 6">NRRL Y-17804</strain>
    </source>
</reference>
<evidence type="ECO:0000256" key="3">
    <source>
        <dbReference type="SAM" id="MobiDB-lite"/>
    </source>
</evidence>
<dbReference type="InterPro" id="IPR019487">
    <property type="entry name" value="RAM_signalling_pathway_SOG2"/>
</dbReference>
<dbReference type="GO" id="GO:0005737">
    <property type="term" value="C:cytoplasm"/>
    <property type="evidence" value="ECO:0007669"/>
    <property type="project" value="TreeGrafter"/>
</dbReference>
<dbReference type="PANTHER" id="PTHR48051">
    <property type="match status" value="1"/>
</dbReference>
<dbReference type="RefSeq" id="XP_019023956.1">
    <property type="nucleotide sequence ID" value="XM_019171810.1"/>
</dbReference>
<evidence type="ECO:0000256" key="2">
    <source>
        <dbReference type="ARBA" id="ARBA00022737"/>
    </source>
</evidence>
<feature type="domain" description="Disease resistance R13L4/SHOC-2-like LRR" evidence="4">
    <location>
        <begin position="76"/>
        <end position="156"/>
    </location>
</feature>